<evidence type="ECO:0000313" key="3">
    <source>
        <dbReference type="Proteomes" id="UP001249851"/>
    </source>
</evidence>
<sequence length="115" mass="12684">MYAGAIVNPKGDIWYKNQRLGVNSLGKPLKAIGEKAGLNNEKNLSGHKRVDSIKDYHKIASIKHQEEMSRILSENTATLDTSINKVNAVTQQQQQRQSSVSATTAVLPLQTQPMI</sequence>
<reference evidence="2" key="1">
    <citation type="journal article" date="2023" name="G3 (Bethesda)">
        <title>Whole genome assembly and annotation of the endangered Caribbean coral Acropora cervicornis.</title>
        <authorList>
            <person name="Selwyn J.D."/>
            <person name="Vollmer S.V."/>
        </authorList>
    </citation>
    <scope>NUCLEOTIDE SEQUENCE</scope>
    <source>
        <strain evidence="2">K2</strain>
    </source>
</reference>
<dbReference type="AlphaFoldDB" id="A0AAD9Q7F7"/>
<gene>
    <name evidence="2" type="ORF">P5673_022255</name>
</gene>
<evidence type="ECO:0000256" key="1">
    <source>
        <dbReference type="SAM" id="MobiDB-lite"/>
    </source>
</evidence>
<proteinExistence type="predicted"/>
<evidence type="ECO:0000313" key="2">
    <source>
        <dbReference type="EMBL" id="KAK2555969.1"/>
    </source>
</evidence>
<keyword evidence="3" id="KW-1185">Reference proteome</keyword>
<accession>A0AAD9Q7F7</accession>
<name>A0AAD9Q7F7_ACRCE</name>
<reference evidence="2" key="2">
    <citation type="journal article" date="2023" name="Science">
        <title>Genomic signatures of disease resistance in endangered staghorn corals.</title>
        <authorList>
            <person name="Vollmer S.V."/>
            <person name="Selwyn J.D."/>
            <person name="Despard B.A."/>
            <person name="Roesel C.L."/>
        </authorList>
    </citation>
    <scope>NUCLEOTIDE SEQUENCE</scope>
    <source>
        <strain evidence="2">K2</strain>
    </source>
</reference>
<feature type="compositionally biased region" description="Low complexity" evidence="1">
    <location>
        <begin position="90"/>
        <end position="105"/>
    </location>
</feature>
<organism evidence="2 3">
    <name type="scientific">Acropora cervicornis</name>
    <name type="common">Staghorn coral</name>
    <dbReference type="NCBI Taxonomy" id="6130"/>
    <lineage>
        <taxon>Eukaryota</taxon>
        <taxon>Metazoa</taxon>
        <taxon>Cnidaria</taxon>
        <taxon>Anthozoa</taxon>
        <taxon>Hexacorallia</taxon>
        <taxon>Scleractinia</taxon>
        <taxon>Astrocoeniina</taxon>
        <taxon>Acroporidae</taxon>
        <taxon>Acropora</taxon>
    </lineage>
</organism>
<dbReference type="Proteomes" id="UP001249851">
    <property type="component" value="Unassembled WGS sequence"/>
</dbReference>
<feature type="region of interest" description="Disordered" evidence="1">
    <location>
        <begin position="90"/>
        <end position="115"/>
    </location>
</feature>
<comment type="caution">
    <text evidence="2">The sequence shown here is derived from an EMBL/GenBank/DDBJ whole genome shotgun (WGS) entry which is preliminary data.</text>
</comment>
<dbReference type="EMBL" id="JARQWQ010000059">
    <property type="protein sequence ID" value="KAK2555969.1"/>
    <property type="molecule type" value="Genomic_DNA"/>
</dbReference>
<protein>
    <submittedName>
        <fullName evidence="2">Uncharacterized protein</fullName>
    </submittedName>
</protein>